<dbReference type="EMBL" id="LQRD01000019">
    <property type="protein sequence ID" value="KXT70790.1"/>
    <property type="molecule type" value="Genomic_DNA"/>
</dbReference>
<dbReference type="RefSeq" id="WP_061422184.1">
    <property type="nucleotide sequence ID" value="NZ_KQ969062.1"/>
</dbReference>
<keyword evidence="1" id="KW-0812">Transmembrane</keyword>
<dbReference type="InterPro" id="IPR025291">
    <property type="entry name" value="DUF4153"/>
</dbReference>
<sequence length="472" mass="53154">METPSQEQITGQPYLPFEKNQERKSIFTALNIKELKNFRISSLILYFLAYFYTVAIDGNKTIYFFPIAIGLIGLTEWLVRKTPKSLSQIEKDASTGLESKLFLILSLTQALALSIWGFHPQLEIFQTLALHISFSFYILSRTGWLNQGRLGIMVWYDSIQAFVILPFRNFFAGLQVFALSDKASDATTEDGDSSKKALQSTMIASSLLIAGTLVFFVWSQLSQVSDRFALFFSDTADALHLFFDLIFANLDTDAIALHLFLALPIGLYLYSLIVGSLLNQKDIKVTYQSFQNKIQPLRMFPAFTAYIIIGSLCLTYTLFFLVGLGELSELLSAGTSLQTISPQNASTVAVAGFWQLVRVSLLNFAVLAAFYLLAQKPLWDQKGTRLASAVLFIFAFLLALLAGWKLFGIYIYLYGPTPLRLISAWFILVLLVWCILTLIRFYKPIQAIRIGIFYALISFTLLCYLYPLLLAA</sequence>
<feature type="transmembrane region" description="Helical" evidence="1">
    <location>
        <begin position="451"/>
        <end position="469"/>
    </location>
</feature>
<dbReference type="PATRIC" id="fig|45634.12.peg.399"/>
<feature type="transmembrane region" description="Helical" evidence="1">
    <location>
        <begin position="254"/>
        <end position="278"/>
    </location>
</feature>
<comment type="caution">
    <text evidence="2">The sequence shown here is derived from an EMBL/GenBank/DDBJ whole genome shotgun (WGS) entry which is preliminary data.</text>
</comment>
<feature type="transmembrane region" description="Helical" evidence="1">
    <location>
        <begin position="419"/>
        <end position="439"/>
    </location>
</feature>
<feature type="transmembrane region" description="Helical" evidence="1">
    <location>
        <begin position="353"/>
        <end position="374"/>
    </location>
</feature>
<feature type="transmembrane region" description="Helical" evidence="1">
    <location>
        <begin position="299"/>
        <end position="322"/>
    </location>
</feature>
<keyword evidence="1" id="KW-1133">Transmembrane helix</keyword>
<dbReference type="STRING" id="45634.SCRDD08_00384"/>
<dbReference type="Proteomes" id="UP000070377">
    <property type="component" value="Unassembled WGS sequence"/>
</dbReference>
<feature type="transmembrane region" description="Helical" evidence="1">
    <location>
        <begin position="124"/>
        <end position="140"/>
    </location>
</feature>
<feature type="transmembrane region" description="Helical" evidence="1">
    <location>
        <begin position="197"/>
        <end position="218"/>
    </location>
</feature>
<evidence type="ECO:0000313" key="3">
    <source>
        <dbReference type="Proteomes" id="UP000070377"/>
    </source>
</evidence>
<organism evidence="2 3">
    <name type="scientific">Streptococcus cristatus</name>
    <dbReference type="NCBI Taxonomy" id="45634"/>
    <lineage>
        <taxon>Bacteria</taxon>
        <taxon>Bacillati</taxon>
        <taxon>Bacillota</taxon>
        <taxon>Bacilli</taxon>
        <taxon>Lactobacillales</taxon>
        <taxon>Streptococcaceae</taxon>
        <taxon>Streptococcus</taxon>
    </lineage>
</organism>
<keyword evidence="1" id="KW-0472">Membrane</keyword>
<accession>A0A139N463</accession>
<protein>
    <submittedName>
        <fullName evidence="2">Uncharacterized protein</fullName>
    </submittedName>
</protein>
<proteinExistence type="predicted"/>
<reference evidence="2 3" key="1">
    <citation type="submission" date="2016-01" db="EMBL/GenBank/DDBJ databases">
        <title>Highly variable Streptococcus oralis are common among viridans streptococci isolated from primates.</title>
        <authorList>
            <person name="Denapaite D."/>
            <person name="Rieger M."/>
            <person name="Koendgen S."/>
            <person name="Brueckner R."/>
            <person name="Ochigava I."/>
            <person name="Kappeler P."/>
            <person name="Maetz-Rensing K."/>
            <person name="Leendertz F."/>
            <person name="Hakenbeck R."/>
        </authorList>
    </citation>
    <scope>NUCLEOTIDE SEQUENCE [LARGE SCALE GENOMIC DNA]</scope>
    <source>
        <strain evidence="2 3">DD08</strain>
    </source>
</reference>
<feature type="transmembrane region" description="Helical" evidence="1">
    <location>
        <begin position="100"/>
        <end position="118"/>
    </location>
</feature>
<gene>
    <name evidence="2" type="ORF">SCRDD08_00384</name>
</gene>
<dbReference type="AlphaFoldDB" id="A0A139N463"/>
<name>A0A139N463_STRCR</name>
<dbReference type="Pfam" id="PF13687">
    <property type="entry name" value="DUF4153"/>
    <property type="match status" value="1"/>
</dbReference>
<evidence type="ECO:0000313" key="2">
    <source>
        <dbReference type="EMBL" id="KXT70790.1"/>
    </source>
</evidence>
<feature type="transmembrane region" description="Helical" evidence="1">
    <location>
        <begin position="386"/>
        <end position="413"/>
    </location>
</feature>
<feature type="transmembrane region" description="Helical" evidence="1">
    <location>
        <begin position="62"/>
        <end position="79"/>
    </location>
</feature>
<evidence type="ECO:0000256" key="1">
    <source>
        <dbReference type="SAM" id="Phobius"/>
    </source>
</evidence>
<feature type="transmembrane region" description="Helical" evidence="1">
    <location>
        <begin position="38"/>
        <end position="56"/>
    </location>
</feature>